<feature type="domain" description="RING-type" evidence="6">
    <location>
        <begin position="320"/>
        <end position="359"/>
    </location>
</feature>
<dbReference type="PROSITE" id="PS50089">
    <property type="entry name" value="ZF_RING_2"/>
    <property type="match status" value="1"/>
</dbReference>
<dbReference type="SMART" id="SM00184">
    <property type="entry name" value="RING"/>
    <property type="match status" value="1"/>
</dbReference>
<dbReference type="GO" id="GO:0016567">
    <property type="term" value="P:protein ubiquitination"/>
    <property type="evidence" value="ECO:0007669"/>
    <property type="project" value="TreeGrafter"/>
</dbReference>
<dbReference type="GO" id="GO:0009705">
    <property type="term" value="C:plant-type vacuole membrane"/>
    <property type="evidence" value="ECO:0007669"/>
    <property type="project" value="TreeGrafter"/>
</dbReference>
<keyword evidence="2 4" id="KW-0863">Zinc-finger</keyword>
<dbReference type="GO" id="GO:0008270">
    <property type="term" value="F:zinc ion binding"/>
    <property type="evidence" value="ECO:0007669"/>
    <property type="project" value="UniProtKB-KW"/>
</dbReference>
<evidence type="ECO:0000313" key="8">
    <source>
        <dbReference type="Proteomes" id="UP001189122"/>
    </source>
</evidence>
<keyword evidence="8" id="KW-1185">Reference proteome</keyword>
<dbReference type="Pfam" id="PF16040">
    <property type="entry name" value="APD1-4_N"/>
    <property type="match status" value="1"/>
</dbReference>
<sequence>MLGILTYHATVSSSSPPPANDVAATWLYEGTREETWSCLVVLLTFWSFASMTLILGFYGSTNLVLGPNSSQILDANSLFVQDIKLYGFSERPPLDVKVMWSEIHNVSVIDGLHKEWVYYLNEGSHISISYNINSQGSSPLILIIAKGEESLHRWMEDPLFPHNTLSWNLINGSGLVQQKILKSSDYYIAVGNLNPMPVEVALNFDIDALLYNTTGASYQCSLRHGLCAVRLSFLHTNAAVLATSSLQQNEDDNELFVKLSYEPRWITYLFGSAKDDDTASLGSSYDSVSNDENDIEESLLSQNRPDSLRWSEGYDPHHLCTICLDAAKDCFFLPCGHCATCFACGTRVVEDGGTCPICQRRMKKVKKIFTI</sequence>
<dbReference type="InterPro" id="IPR001841">
    <property type="entry name" value="Znf_RING"/>
</dbReference>
<dbReference type="GO" id="GO:0005768">
    <property type="term" value="C:endosome"/>
    <property type="evidence" value="ECO:0007669"/>
    <property type="project" value="TreeGrafter"/>
</dbReference>
<evidence type="ECO:0000256" key="1">
    <source>
        <dbReference type="ARBA" id="ARBA00022723"/>
    </source>
</evidence>
<dbReference type="InterPro" id="IPR032008">
    <property type="entry name" value="APD1-4_N"/>
</dbReference>
<dbReference type="EMBL" id="LR743599">
    <property type="protein sequence ID" value="CAA2630228.1"/>
    <property type="molecule type" value="Genomic_DNA"/>
</dbReference>
<keyword evidence="3" id="KW-0862">Zinc</keyword>
<evidence type="ECO:0000256" key="3">
    <source>
        <dbReference type="ARBA" id="ARBA00022833"/>
    </source>
</evidence>
<dbReference type="GO" id="GO:0061630">
    <property type="term" value="F:ubiquitin protein ligase activity"/>
    <property type="evidence" value="ECO:0007669"/>
    <property type="project" value="TreeGrafter"/>
</dbReference>
<keyword evidence="5" id="KW-0472">Membrane</keyword>
<dbReference type="Gene3D" id="3.30.40.10">
    <property type="entry name" value="Zinc/RING finger domain, C3HC4 (zinc finger)"/>
    <property type="match status" value="1"/>
</dbReference>
<keyword evidence="5" id="KW-1133">Transmembrane helix</keyword>
<proteinExistence type="predicted"/>
<keyword evidence="1" id="KW-0479">Metal-binding</keyword>
<protein>
    <recommendedName>
        <fullName evidence="6">RING-type domain-containing protein</fullName>
    </recommendedName>
</protein>
<dbReference type="Pfam" id="PF13920">
    <property type="entry name" value="zf-C3HC4_3"/>
    <property type="match status" value="1"/>
</dbReference>
<dbReference type="InterPro" id="IPR013083">
    <property type="entry name" value="Znf_RING/FYVE/PHD"/>
</dbReference>
<dbReference type="EMBL" id="CACRZD030000012">
    <property type="protein sequence ID" value="CAA6669471.1"/>
    <property type="molecule type" value="Genomic_DNA"/>
</dbReference>
<dbReference type="PANTHER" id="PTHR46858:SF5">
    <property type="entry name" value="E3 UBIQUITIN-PROTEIN LIGASE APD1-RELATED"/>
    <property type="match status" value="1"/>
</dbReference>
<dbReference type="Pfam" id="PF16041">
    <property type="entry name" value="APD1-4_M"/>
    <property type="match status" value="1"/>
</dbReference>
<name>A0A7I8JHS5_SPIIN</name>
<dbReference type="AlphaFoldDB" id="A0A7I8JHS5"/>
<evidence type="ECO:0000256" key="2">
    <source>
        <dbReference type="ARBA" id="ARBA00022771"/>
    </source>
</evidence>
<feature type="transmembrane region" description="Helical" evidence="5">
    <location>
        <begin position="36"/>
        <end position="58"/>
    </location>
</feature>
<dbReference type="InterPro" id="IPR032010">
    <property type="entry name" value="APD1-4_M"/>
</dbReference>
<organism evidence="7">
    <name type="scientific">Spirodela intermedia</name>
    <name type="common">Intermediate duckweed</name>
    <dbReference type="NCBI Taxonomy" id="51605"/>
    <lineage>
        <taxon>Eukaryota</taxon>
        <taxon>Viridiplantae</taxon>
        <taxon>Streptophyta</taxon>
        <taxon>Embryophyta</taxon>
        <taxon>Tracheophyta</taxon>
        <taxon>Spermatophyta</taxon>
        <taxon>Magnoliopsida</taxon>
        <taxon>Liliopsida</taxon>
        <taxon>Araceae</taxon>
        <taxon>Lemnoideae</taxon>
        <taxon>Spirodela</taxon>
    </lineage>
</organism>
<keyword evidence="5" id="KW-0812">Transmembrane</keyword>
<evidence type="ECO:0000256" key="5">
    <source>
        <dbReference type="SAM" id="Phobius"/>
    </source>
</evidence>
<dbReference type="Proteomes" id="UP001189122">
    <property type="component" value="Unassembled WGS sequence"/>
</dbReference>
<evidence type="ECO:0000256" key="4">
    <source>
        <dbReference type="PROSITE-ProRule" id="PRU00175"/>
    </source>
</evidence>
<dbReference type="PANTHER" id="PTHR46858">
    <property type="entry name" value="OS05G0521000 PROTEIN"/>
    <property type="match status" value="1"/>
</dbReference>
<evidence type="ECO:0000313" key="7">
    <source>
        <dbReference type="EMBL" id="CAA2630228.1"/>
    </source>
</evidence>
<reference evidence="7 8" key="1">
    <citation type="submission" date="2019-12" db="EMBL/GenBank/DDBJ databases">
        <authorList>
            <person name="Scholz U."/>
            <person name="Mascher M."/>
            <person name="Fiebig A."/>
        </authorList>
    </citation>
    <scope>NUCLEOTIDE SEQUENCE</scope>
</reference>
<accession>A0A7I8JHS5</accession>
<evidence type="ECO:0000259" key="6">
    <source>
        <dbReference type="PROSITE" id="PS50089"/>
    </source>
</evidence>
<gene>
    <name evidence="7" type="ORF">SI7747_12015866</name>
</gene>
<dbReference type="SUPFAM" id="SSF57850">
    <property type="entry name" value="RING/U-box"/>
    <property type="match status" value="1"/>
</dbReference>